<dbReference type="Proteomes" id="UP000077521">
    <property type="component" value="Unassembled WGS sequence"/>
</dbReference>
<evidence type="ECO:0000313" key="3">
    <source>
        <dbReference type="Proteomes" id="UP000077521"/>
    </source>
</evidence>
<feature type="region of interest" description="Disordered" evidence="1">
    <location>
        <begin position="290"/>
        <end position="418"/>
    </location>
</feature>
<feature type="compositionally biased region" description="Basic and acidic residues" evidence="1">
    <location>
        <begin position="504"/>
        <end position="519"/>
    </location>
</feature>
<sequence length="614" mass="64701">MTASALPPSAPLRLSVDHILADLELLQQYHNSSDEIDDNEDDNGDDNVEPRSRDAQDGESVAEDKLLKLIGAFDPSRLDAPAGDADIRSELRLIQAFLRARSLVSQYSSAPSALSSLAPSIQNGKGTQEGSMQLDGFHARVAQMQSGVEQRERNWSRVLDALGPASGGGQLAEFSRLGRQNILGDGTTESGAVLDGAGTDTASMETSRTLPISTSRRLAWDDDWESETLAPLPLPKELLSLSTSISKSPSADTLDIPSPRASPSPVDHFYDLSPQAEADESEVEDAWALQEEPISIRDENEAKTKKDDQDEVEDEEEEEEDAWALEDTSVLPSLLATASVPSPAAVSDPIPASDTVEAASSLQEPAAESHPSSAIPEVEEDRTVSSTGDDVIVSPALAQTSTSTVPFATEEDDGEEGEAWALEDTSVLPSLLATASVPPPAAVSNPVPAADLDEAALSQHELAAETHAFSAISETKPVSEIERQVIDEAPASASTEEEPAPSSVEEKEPEPSSVQEEKPVPSSIGEQPASSSPIVHTATEGDDGDEDDAWAIDDGSLLPSLLQSASIAPSPATSDPVPDVSQNTGTRSTTSSTAAPVLAPIAVEEDEEDAWAFE</sequence>
<feature type="compositionally biased region" description="Acidic residues" evidence="1">
    <location>
        <begin position="603"/>
        <end position="614"/>
    </location>
</feature>
<feature type="region of interest" description="Disordered" evidence="1">
    <location>
        <begin position="247"/>
        <end position="267"/>
    </location>
</feature>
<keyword evidence="3" id="KW-1185">Reference proteome</keyword>
<protein>
    <submittedName>
        <fullName evidence="2">Uncharacterized protein</fullName>
    </submittedName>
</protein>
<feature type="compositionally biased region" description="Acidic residues" evidence="1">
    <location>
        <begin position="309"/>
        <end position="324"/>
    </location>
</feature>
<reference evidence="2" key="2">
    <citation type="journal article" date="2019" name="IMA Fungus">
        <title>Genome sequencing and comparison of five Tilletia species to identify candidate genes for the detection of regulated species infecting wheat.</title>
        <authorList>
            <person name="Nguyen H.D.T."/>
            <person name="Sultana T."/>
            <person name="Kesanakurti P."/>
            <person name="Hambleton S."/>
        </authorList>
    </citation>
    <scope>NUCLEOTIDE SEQUENCE</scope>
    <source>
        <strain evidence="2">DAOMC 236416</strain>
    </source>
</reference>
<name>A0A177TBV5_9BASI</name>
<dbReference type="AlphaFoldDB" id="A0A177TBV5"/>
<feature type="region of interest" description="Disordered" evidence="1">
    <location>
        <begin position="468"/>
        <end position="614"/>
    </location>
</feature>
<organism evidence="2 3">
    <name type="scientific">Tilletia indica</name>
    <dbReference type="NCBI Taxonomy" id="43049"/>
    <lineage>
        <taxon>Eukaryota</taxon>
        <taxon>Fungi</taxon>
        <taxon>Dikarya</taxon>
        <taxon>Basidiomycota</taxon>
        <taxon>Ustilaginomycotina</taxon>
        <taxon>Exobasidiomycetes</taxon>
        <taxon>Tilletiales</taxon>
        <taxon>Tilletiaceae</taxon>
        <taxon>Tilletia</taxon>
    </lineage>
</organism>
<feature type="compositionally biased region" description="Acidic residues" evidence="1">
    <location>
        <begin position="540"/>
        <end position="551"/>
    </location>
</feature>
<feature type="compositionally biased region" description="Polar residues" evidence="1">
    <location>
        <begin position="561"/>
        <end position="573"/>
    </location>
</feature>
<evidence type="ECO:0000313" key="2">
    <source>
        <dbReference type="EMBL" id="KAE8255840.1"/>
    </source>
</evidence>
<feature type="compositionally biased region" description="Acidic residues" evidence="1">
    <location>
        <begin position="34"/>
        <end position="47"/>
    </location>
</feature>
<proteinExistence type="predicted"/>
<comment type="caution">
    <text evidence="2">The sequence shown here is derived from an EMBL/GenBank/DDBJ whole genome shotgun (WGS) entry which is preliminary data.</text>
</comment>
<accession>A0A177TBV5</accession>
<feature type="compositionally biased region" description="Polar residues" evidence="1">
    <location>
        <begin position="397"/>
        <end position="406"/>
    </location>
</feature>
<dbReference type="EMBL" id="LWDF02000149">
    <property type="protein sequence ID" value="KAE8255840.1"/>
    <property type="molecule type" value="Genomic_DNA"/>
</dbReference>
<feature type="region of interest" description="Disordered" evidence="1">
    <location>
        <begin position="30"/>
        <end position="60"/>
    </location>
</feature>
<feature type="compositionally biased region" description="Polar residues" evidence="1">
    <location>
        <begin position="200"/>
        <end position="209"/>
    </location>
</feature>
<evidence type="ECO:0000256" key="1">
    <source>
        <dbReference type="SAM" id="MobiDB-lite"/>
    </source>
</evidence>
<feature type="compositionally biased region" description="Low complexity" evidence="1">
    <location>
        <begin position="584"/>
        <end position="593"/>
    </location>
</feature>
<feature type="compositionally biased region" description="Basic and acidic residues" evidence="1">
    <location>
        <begin position="294"/>
        <end position="308"/>
    </location>
</feature>
<feature type="compositionally biased region" description="Polar residues" evidence="1">
    <location>
        <begin position="524"/>
        <end position="534"/>
    </location>
</feature>
<gene>
    <name evidence="2" type="ORF">A4X13_0g2896</name>
</gene>
<feature type="region of interest" description="Disordered" evidence="1">
    <location>
        <begin position="185"/>
        <end position="209"/>
    </location>
</feature>
<reference evidence="2" key="1">
    <citation type="submission" date="2016-04" db="EMBL/GenBank/DDBJ databases">
        <authorList>
            <person name="Nguyen H.D."/>
            <person name="Samba Siva P."/>
            <person name="Cullis J."/>
            <person name="Levesque C.A."/>
            <person name="Hambleton S."/>
        </authorList>
    </citation>
    <scope>NUCLEOTIDE SEQUENCE</scope>
    <source>
        <strain evidence="2">DAOMC 236416</strain>
    </source>
</reference>
<feature type="compositionally biased region" description="Basic and acidic residues" evidence="1">
    <location>
        <begin position="477"/>
        <end position="486"/>
    </location>
</feature>
<feature type="compositionally biased region" description="Low complexity" evidence="1">
    <location>
        <begin position="332"/>
        <end position="354"/>
    </location>
</feature>
<feature type="compositionally biased region" description="Acidic residues" evidence="1">
    <location>
        <begin position="409"/>
        <end position="418"/>
    </location>
</feature>
<feature type="compositionally biased region" description="Basic and acidic residues" evidence="1">
    <location>
        <begin position="48"/>
        <end position="60"/>
    </location>
</feature>